<dbReference type="InterPro" id="IPR011990">
    <property type="entry name" value="TPR-like_helical_dom_sf"/>
</dbReference>
<gene>
    <name evidence="1" type="ORF">AVDCRST_MAG10-2750</name>
</gene>
<reference evidence="1" key="1">
    <citation type="submission" date="2020-02" db="EMBL/GenBank/DDBJ databases">
        <authorList>
            <person name="Meier V. D."/>
        </authorList>
    </citation>
    <scope>NUCLEOTIDE SEQUENCE</scope>
    <source>
        <strain evidence="1">AVDCRST_MAG10</strain>
    </source>
</reference>
<name>A0A6J4ISX0_9ACTN</name>
<accession>A0A6J4ISX0</accession>
<dbReference type="SUPFAM" id="SSF48452">
    <property type="entry name" value="TPR-like"/>
    <property type="match status" value="1"/>
</dbReference>
<sequence length="142" mass="16303">MTYDELIATADEHYADGRYKEAHIEYGQAISVGSARNHYCRHMRGICSRHVAEERMQKALDRPEQRQDYLDQAARWLAKSEANLDSAFDESPEIQLGHIRLEQARTEEAIARFMEMSGGNPERRLTAARTFHEESAELLAHA</sequence>
<evidence type="ECO:0000313" key="1">
    <source>
        <dbReference type="EMBL" id="CAA9261036.1"/>
    </source>
</evidence>
<organism evidence="1">
    <name type="scientific">uncultured Acidimicrobiales bacterium</name>
    <dbReference type="NCBI Taxonomy" id="310071"/>
    <lineage>
        <taxon>Bacteria</taxon>
        <taxon>Bacillati</taxon>
        <taxon>Actinomycetota</taxon>
        <taxon>Acidimicrobiia</taxon>
        <taxon>Acidimicrobiales</taxon>
        <taxon>environmental samples</taxon>
    </lineage>
</organism>
<protein>
    <submittedName>
        <fullName evidence="1">Uncharacterized protein</fullName>
    </submittedName>
</protein>
<dbReference type="EMBL" id="CADCTB010000170">
    <property type="protein sequence ID" value="CAA9261036.1"/>
    <property type="molecule type" value="Genomic_DNA"/>
</dbReference>
<dbReference type="AlphaFoldDB" id="A0A6J4ISX0"/>
<proteinExistence type="predicted"/>